<dbReference type="InterPro" id="IPR006000">
    <property type="entry name" value="Xylulokinase"/>
</dbReference>
<dbReference type="SUPFAM" id="SSF53067">
    <property type="entry name" value="Actin-like ATPase domain"/>
    <property type="match status" value="2"/>
</dbReference>
<dbReference type="InterPro" id="IPR018485">
    <property type="entry name" value="FGGY_C"/>
</dbReference>
<name>A0A1I4SFF8_9HYPH</name>
<dbReference type="GO" id="GO:0004856">
    <property type="term" value="F:D-xylulokinase activity"/>
    <property type="evidence" value="ECO:0007669"/>
    <property type="project" value="UniProtKB-UniRule"/>
</dbReference>
<keyword evidence="5 8" id="KW-0418">Kinase</keyword>
<reference evidence="13 14" key="1">
    <citation type="submission" date="2017-12" db="EMBL/GenBank/DDBJ databases">
        <title>Anaerobic carbon monoxide metabolism by Pleomorphomonas carboxyditropha sp. nov., a new mesophilic hydrogenogenic carboxidotroph.</title>
        <authorList>
            <person name="Esquivel-Elizondo S."/>
            <person name="Krajmalnik-Brown R."/>
        </authorList>
    </citation>
    <scope>NUCLEOTIDE SEQUENCE [LARGE SCALE GENOMIC DNA]</scope>
    <source>
        <strain evidence="13 14">R5-392</strain>
    </source>
</reference>
<evidence type="ECO:0000256" key="7">
    <source>
        <dbReference type="ARBA" id="ARBA00023277"/>
    </source>
</evidence>
<dbReference type="InterPro" id="IPR018484">
    <property type="entry name" value="FGGY_N"/>
</dbReference>
<feature type="binding site" evidence="8">
    <location>
        <begin position="81"/>
        <end position="82"/>
    </location>
    <ligand>
        <name>substrate</name>
    </ligand>
</feature>
<comment type="similarity">
    <text evidence="1 8 9">Belongs to the FGGY kinase family.</text>
</comment>
<feature type="domain" description="Carbohydrate kinase FGGY N-terminal" evidence="11">
    <location>
        <begin position="4"/>
        <end position="245"/>
    </location>
</feature>
<evidence type="ECO:0000256" key="3">
    <source>
        <dbReference type="ARBA" id="ARBA00022679"/>
    </source>
</evidence>
<gene>
    <name evidence="8 10 13" type="primary">xylB</name>
    <name evidence="13" type="ORF">CXZ10_12420</name>
</gene>
<dbReference type="PANTHER" id="PTHR43095">
    <property type="entry name" value="SUGAR KINASE"/>
    <property type="match status" value="1"/>
</dbReference>
<keyword evidence="4 8" id="KW-0547">Nucleotide-binding</keyword>
<evidence type="ECO:0000256" key="5">
    <source>
        <dbReference type="ARBA" id="ARBA00022777"/>
    </source>
</evidence>
<sequence length="487" mass="51138">MTTYLGLDIGTSSVKAVLVGDGEKIIATASASLEVSRPHAGWSEQDGDSWIAATESAIDQLKVSHPKELSAVAGIGLSGQMHGATLLDKADKPLRPAILWNDVRSAVECGELEARCPDLRAIAGNIAMPGFTAPKLAWVKKHEPEIFAKTAKVLLPKDYVRLWLTGDYVSDMSDAAGTLWLDVGKRAWSKELLAATDLTLDHMPRLVEGTESSGALRAELVSRWGIAKAPVVAGGGGDNAASAIGMGAVKPGAAFASLGTSGVLFVSNASFSPNTEGAVHAFCHAVPGTWHQMGVILSATDSLQWLSHLLETPAPELTKGLDPKPAKPSPVTFLPYLSGERTPHNDAAARGVFVGLSHTSGRAELTQAVLEGVAFAFRDCLRVLNDAGTDIDRAFAVGGGSRSEAWLQIMAAVLNRPLDITAEGDYGGGFGAARMGRIAATGDDPFETLTPPPVARTVEPDKALVAAYADRYAKYRALYPAVRDALA</sequence>
<dbReference type="CDD" id="cd07808">
    <property type="entry name" value="ASKHA_NBD_FGGY_EcXK-like"/>
    <property type="match status" value="1"/>
</dbReference>
<evidence type="ECO:0000256" key="10">
    <source>
        <dbReference type="RuleBase" id="RU364073"/>
    </source>
</evidence>
<dbReference type="RefSeq" id="WP_101289661.1">
    <property type="nucleotide sequence ID" value="NZ_FOUQ01000003.1"/>
</dbReference>
<evidence type="ECO:0000313" key="13">
    <source>
        <dbReference type="EMBL" id="PKR88915.1"/>
    </source>
</evidence>
<keyword evidence="6 8" id="KW-0067">ATP-binding</keyword>
<feature type="domain" description="Carbohydrate kinase FGGY C-terminal" evidence="12">
    <location>
        <begin position="255"/>
        <end position="439"/>
    </location>
</feature>
<dbReference type="InterPro" id="IPR043129">
    <property type="entry name" value="ATPase_NBD"/>
</dbReference>
<keyword evidence="3 8" id="KW-0808">Transferase</keyword>
<dbReference type="OrthoDB" id="9805576at2"/>
<dbReference type="GO" id="GO:0042732">
    <property type="term" value="P:D-xylose metabolic process"/>
    <property type="evidence" value="ECO:0007669"/>
    <property type="project" value="UniProtKB-KW"/>
</dbReference>
<dbReference type="Proteomes" id="UP000233491">
    <property type="component" value="Unassembled WGS sequence"/>
</dbReference>
<keyword evidence="2 8" id="KW-0859">Xylose metabolism</keyword>
<feature type="site" description="Important for activity" evidence="8">
    <location>
        <position position="8"/>
    </location>
</feature>
<comment type="catalytic activity">
    <reaction evidence="8 10">
        <text>D-xylulose + ATP = D-xylulose 5-phosphate + ADP + H(+)</text>
        <dbReference type="Rhea" id="RHEA:10964"/>
        <dbReference type="ChEBI" id="CHEBI:15378"/>
        <dbReference type="ChEBI" id="CHEBI:17140"/>
        <dbReference type="ChEBI" id="CHEBI:30616"/>
        <dbReference type="ChEBI" id="CHEBI:57737"/>
        <dbReference type="ChEBI" id="CHEBI:456216"/>
        <dbReference type="EC" id="2.7.1.17"/>
    </reaction>
</comment>
<accession>A0A1I4SFF8</accession>
<dbReference type="HAMAP" id="MF_02220">
    <property type="entry name" value="XylB"/>
    <property type="match status" value="1"/>
</dbReference>
<dbReference type="Pfam" id="PF02782">
    <property type="entry name" value="FGGY_C"/>
    <property type="match status" value="1"/>
</dbReference>
<comment type="caution">
    <text evidence="13">The sequence shown here is derived from an EMBL/GenBank/DDBJ whole genome shotgun (WGS) entry which is preliminary data.</text>
</comment>
<evidence type="ECO:0000256" key="9">
    <source>
        <dbReference type="RuleBase" id="RU003733"/>
    </source>
</evidence>
<dbReference type="NCBIfam" id="TIGR01312">
    <property type="entry name" value="XylB"/>
    <property type="match status" value="1"/>
</dbReference>
<evidence type="ECO:0000256" key="6">
    <source>
        <dbReference type="ARBA" id="ARBA00022840"/>
    </source>
</evidence>
<dbReference type="PROSITE" id="PS00933">
    <property type="entry name" value="FGGY_KINASES_1"/>
    <property type="match status" value="1"/>
</dbReference>
<dbReference type="InterPro" id="IPR050406">
    <property type="entry name" value="FGGY_Carb_Kinase"/>
</dbReference>
<evidence type="ECO:0000259" key="11">
    <source>
        <dbReference type="Pfam" id="PF00370"/>
    </source>
</evidence>
<dbReference type="AlphaFoldDB" id="A0A1I4SFF8"/>
<dbReference type="PANTHER" id="PTHR43095:SF6">
    <property type="entry name" value="XYLULOSE KINASE"/>
    <property type="match status" value="1"/>
</dbReference>
<evidence type="ECO:0000256" key="8">
    <source>
        <dbReference type="HAMAP-Rule" id="MF_02220"/>
    </source>
</evidence>
<proteinExistence type="inferred from homology"/>
<organism evidence="13 14">
    <name type="scientific">Pleomorphomonas diazotrophica</name>
    <dbReference type="NCBI Taxonomy" id="1166257"/>
    <lineage>
        <taxon>Bacteria</taxon>
        <taxon>Pseudomonadati</taxon>
        <taxon>Pseudomonadota</taxon>
        <taxon>Alphaproteobacteria</taxon>
        <taxon>Hyphomicrobiales</taxon>
        <taxon>Pleomorphomonadaceae</taxon>
        <taxon>Pleomorphomonas</taxon>
    </lineage>
</organism>
<dbReference type="EMBL" id="PJNW01000009">
    <property type="protein sequence ID" value="PKR88915.1"/>
    <property type="molecule type" value="Genomic_DNA"/>
</dbReference>
<keyword evidence="7 8" id="KW-0119">Carbohydrate metabolism</keyword>
<dbReference type="PROSITE" id="PS00445">
    <property type="entry name" value="FGGY_KINASES_2"/>
    <property type="match status" value="1"/>
</dbReference>
<protein>
    <recommendedName>
        <fullName evidence="8 10">Xylulose kinase</fullName>
        <shortName evidence="8 10">Xylulokinase</shortName>
        <ecNumber evidence="8 10">2.7.1.17</ecNumber>
    </recommendedName>
</protein>
<evidence type="ECO:0000256" key="4">
    <source>
        <dbReference type="ARBA" id="ARBA00022741"/>
    </source>
</evidence>
<dbReference type="Pfam" id="PF00370">
    <property type="entry name" value="FGGY_N"/>
    <property type="match status" value="1"/>
</dbReference>
<dbReference type="PIRSF" id="PIRSF000538">
    <property type="entry name" value="GlpK"/>
    <property type="match status" value="1"/>
</dbReference>
<dbReference type="GO" id="GO:0005524">
    <property type="term" value="F:ATP binding"/>
    <property type="evidence" value="ECO:0007669"/>
    <property type="project" value="UniProtKB-UniRule"/>
</dbReference>
<dbReference type="InterPro" id="IPR000577">
    <property type="entry name" value="Carb_kinase_FGGY"/>
</dbReference>
<dbReference type="GO" id="GO:0005998">
    <property type="term" value="P:xylulose catabolic process"/>
    <property type="evidence" value="ECO:0007669"/>
    <property type="project" value="UniProtKB-UniRule"/>
</dbReference>
<dbReference type="InterPro" id="IPR018483">
    <property type="entry name" value="Carb_kinase_FGGY_CS"/>
</dbReference>
<evidence type="ECO:0000313" key="14">
    <source>
        <dbReference type="Proteomes" id="UP000233491"/>
    </source>
</evidence>
<evidence type="ECO:0000256" key="2">
    <source>
        <dbReference type="ARBA" id="ARBA00022629"/>
    </source>
</evidence>
<dbReference type="Gene3D" id="3.30.420.40">
    <property type="match status" value="2"/>
</dbReference>
<evidence type="ECO:0000259" key="12">
    <source>
        <dbReference type="Pfam" id="PF02782"/>
    </source>
</evidence>
<dbReference type="EC" id="2.7.1.17" evidence="8 10"/>
<evidence type="ECO:0000256" key="1">
    <source>
        <dbReference type="ARBA" id="ARBA00009156"/>
    </source>
</evidence>
<keyword evidence="14" id="KW-1185">Reference proteome</keyword>
<comment type="function">
    <text evidence="8">Catalyzes the phosphorylation of D-xylulose to D-xylulose 5-phosphate.</text>
</comment>
<feature type="active site" description="Proton acceptor" evidence="8">
    <location>
        <position position="238"/>
    </location>
</feature>